<dbReference type="Proteomes" id="UP000467240">
    <property type="component" value="Unassembled WGS sequence"/>
</dbReference>
<keyword evidence="1" id="KW-0597">Phosphoprotein</keyword>
<proteinExistence type="predicted"/>
<feature type="domain" description="FHA" evidence="2">
    <location>
        <begin position="9"/>
        <end position="67"/>
    </location>
</feature>
<dbReference type="CDD" id="cd00060">
    <property type="entry name" value="FHA"/>
    <property type="match status" value="1"/>
</dbReference>
<dbReference type="Gene3D" id="2.60.200.20">
    <property type="match status" value="1"/>
</dbReference>
<dbReference type="SUPFAM" id="SSF49879">
    <property type="entry name" value="SMAD/FHA domain"/>
    <property type="match status" value="1"/>
</dbReference>
<dbReference type="EMBL" id="WBJZ01000005">
    <property type="protein sequence ID" value="KAB1659723.1"/>
    <property type="molecule type" value="Genomic_DNA"/>
</dbReference>
<dbReference type="Pfam" id="PF00498">
    <property type="entry name" value="FHA"/>
    <property type="match status" value="1"/>
</dbReference>
<evidence type="ECO:0000256" key="1">
    <source>
        <dbReference type="ARBA" id="ARBA00022553"/>
    </source>
</evidence>
<evidence type="ECO:0000259" key="2">
    <source>
        <dbReference type="Pfam" id="PF00498"/>
    </source>
</evidence>
<protein>
    <submittedName>
        <fullName evidence="3">FHA domain-containing protein</fullName>
    </submittedName>
</protein>
<dbReference type="OrthoDB" id="5485098at2"/>
<gene>
    <name evidence="3" type="ORF">F8O01_05160</name>
</gene>
<sequence>MPQYVRIVGSSDISRNHVRIEVTGGVVVVSDLHSRNGTDIVMPGRPPQRLRAGEPTAVMPGTVVDLGSGIAFTVRR</sequence>
<dbReference type="InterPro" id="IPR008984">
    <property type="entry name" value="SMAD_FHA_dom_sf"/>
</dbReference>
<evidence type="ECO:0000313" key="4">
    <source>
        <dbReference type="Proteomes" id="UP000467240"/>
    </source>
</evidence>
<comment type="caution">
    <text evidence="3">The sequence shown here is derived from an EMBL/GenBank/DDBJ whole genome shotgun (WGS) entry which is preliminary data.</text>
</comment>
<keyword evidence="4" id="KW-1185">Reference proteome</keyword>
<organism evidence="3 4">
    <name type="scientific">Pseudoclavibacter chungangensis</name>
    <dbReference type="NCBI Taxonomy" id="587635"/>
    <lineage>
        <taxon>Bacteria</taxon>
        <taxon>Bacillati</taxon>
        <taxon>Actinomycetota</taxon>
        <taxon>Actinomycetes</taxon>
        <taxon>Micrococcales</taxon>
        <taxon>Microbacteriaceae</taxon>
        <taxon>Pseudoclavibacter</taxon>
    </lineage>
</organism>
<dbReference type="InterPro" id="IPR000253">
    <property type="entry name" value="FHA_dom"/>
</dbReference>
<dbReference type="AlphaFoldDB" id="A0A7J5BZE2"/>
<accession>A0A7J5BZE2</accession>
<evidence type="ECO:0000313" key="3">
    <source>
        <dbReference type="EMBL" id="KAB1659723.1"/>
    </source>
</evidence>
<reference evidence="3 4" key="1">
    <citation type="submission" date="2019-09" db="EMBL/GenBank/DDBJ databases">
        <title>Phylogeny of genus Pseudoclavibacter and closely related genus.</title>
        <authorList>
            <person name="Li Y."/>
        </authorList>
    </citation>
    <scope>NUCLEOTIDE SEQUENCE [LARGE SCALE GENOMIC DNA]</scope>
    <source>
        <strain evidence="3 4">DSM 23821</strain>
    </source>
</reference>
<name>A0A7J5BZE2_9MICO</name>